<proteinExistence type="predicted"/>
<name>A0A6C0IUW6_9ZZZZ</name>
<evidence type="ECO:0000256" key="1">
    <source>
        <dbReference type="SAM" id="MobiDB-lite"/>
    </source>
</evidence>
<feature type="region of interest" description="Disordered" evidence="1">
    <location>
        <begin position="54"/>
        <end position="73"/>
    </location>
</feature>
<dbReference type="AlphaFoldDB" id="A0A6C0IUW6"/>
<evidence type="ECO:0000313" key="2">
    <source>
        <dbReference type="EMBL" id="QHT96882.1"/>
    </source>
</evidence>
<reference evidence="2" key="1">
    <citation type="journal article" date="2020" name="Nature">
        <title>Giant virus diversity and host interactions through global metagenomics.</title>
        <authorList>
            <person name="Schulz F."/>
            <person name="Roux S."/>
            <person name="Paez-Espino D."/>
            <person name="Jungbluth S."/>
            <person name="Walsh D.A."/>
            <person name="Denef V.J."/>
            <person name="McMahon K.D."/>
            <person name="Konstantinidis K.T."/>
            <person name="Eloe-Fadrosh E.A."/>
            <person name="Kyrpides N.C."/>
            <person name="Woyke T."/>
        </authorList>
    </citation>
    <scope>NUCLEOTIDE SEQUENCE</scope>
    <source>
        <strain evidence="2">GVMAG-M-3300024336-7</strain>
    </source>
</reference>
<organism evidence="2">
    <name type="scientific">viral metagenome</name>
    <dbReference type="NCBI Taxonomy" id="1070528"/>
    <lineage>
        <taxon>unclassified sequences</taxon>
        <taxon>metagenomes</taxon>
        <taxon>organismal metagenomes</taxon>
    </lineage>
</organism>
<accession>A0A6C0IUW6</accession>
<sequence>MESTQDPRAFTTNDLTLINKIIDGGMKRGVFGADELGELSVFSTRMRQLLEAGLKEEAEAHTSEEASDEKKSA</sequence>
<dbReference type="EMBL" id="MN740268">
    <property type="protein sequence ID" value="QHT96882.1"/>
    <property type="molecule type" value="Genomic_DNA"/>
</dbReference>
<protein>
    <submittedName>
        <fullName evidence="2">Uncharacterized protein</fullName>
    </submittedName>
</protein>